<reference evidence="3" key="2">
    <citation type="submission" date="2023-05" db="EMBL/GenBank/DDBJ databases">
        <authorList>
            <person name="Schelkunov M.I."/>
        </authorList>
    </citation>
    <scope>NUCLEOTIDE SEQUENCE</scope>
    <source>
        <strain evidence="3">Hsosn_3</strain>
        <tissue evidence="3">Leaf</tissue>
    </source>
</reference>
<dbReference type="PANTHER" id="PTHR15863">
    <property type="entry name" value="MRN COMPLEX-INTERACTING PROTEIN"/>
    <property type="match status" value="1"/>
</dbReference>
<dbReference type="EMBL" id="JAUIZM010000010">
    <property type="protein sequence ID" value="KAK1361559.1"/>
    <property type="molecule type" value="Genomic_DNA"/>
</dbReference>
<proteinExistence type="predicted"/>
<keyword evidence="4" id="KW-1185">Reference proteome</keyword>
<evidence type="ECO:0000313" key="4">
    <source>
        <dbReference type="Proteomes" id="UP001237642"/>
    </source>
</evidence>
<evidence type="ECO:0000259" key="2">
    <source>
        <dbReference type="Pfam" id="PF15749"/>
    </source>
</evidence>
<dbReference type="Pfam" id="PF15749">
    <property type="entry name" value="MRNIP"/>
    <property type="match status" value="1"/>
</dbReference>
<feature type="region of interest" description="Disordered" evidence="1">
    <location>
        <begin position="143"/>
        <end position="191"/>
    </location>
</feature>
<dbReference type="InterPro" id="IPR049472">
    <property type="entry name" value="MRNIP_N"/>
</dbReference>
<name>A0AAD8H8A9_9APIA</name>
<dbReference type="PANTHER" id="PTHR15863:SF2">
    <property type="entry name" value="MRN COMPLEX-INTERACTING PROTEIN"/>
    <property type="match status" value="1"/>
</dbReference>
<dbReference type="Proteomes" id="UP001237642">
    <property type="component" value="Unassembled WGS sequence"/>
</dbReference>
<accession>A0AAD8H8A9</accession>
<dbReference type="GO" id="GO:0005634">
    <property type="term" value="C:nucleus"/>
    <property type="evidence" value="ECO:0007669"/>
    <property type="project" value="TreeGrafter"/>
</dbReference>
<sequence>MAPIIFIAVQCCQCSTMQVKQRKKSSNKWTCAVCNQKQSVLKVFAQSSMAKDVRKVVQTFNMSRQLADQNQSHVFDEQTLASESPKQVNFDNQNKKRTDWTEYIDPEDEEVDNHKDDDNARSLGNVFDEKFVTELPKAVFKKPKLSDYSSSSAGKRNDNSYRPVFGKRSSSYKQLNSLEKEPTKSGGTIMDRNQRAGMKQATDMFGHSNILKHRLVKDKEEPLHAAAIFAEKELMRRQSWEEAGASTWRNYIGKEDGDNNLAAKAPSKLGQKAGASSKWTDYITEEDDDDNADLMILSQKNHPGQWNDVAFCTTLHDRTAEDDIHPDFH</sequence>
<comment type="caution">
    <text evidence="3">The sequence shown here is derived from an EMBL/GenBank/DDBJ whole genome shotgun (WGS) entry which is preliminary data.</text>
</comment>
<organism evidence="3 4">
    <name type="scientific">Heracleum sosnowskyi</name>
    <dbReference type="NCBI Taxonomy" id="360622"/>
    <lineage>
        <taxon>Eukaryota</taxon>
        <taxon>Viridiplantae</taxon>
        <taxon>Streptophyta</taxon>
        <taxon>Embryophyta</taxon>
        <taxon>Tracheophyta</taxon>
        <taxon>Spermatophyta</taxon>
        <taxon>Magnoliopsida</taxon>
        <taxon>eudicotyledons</taxon>
        <taxon>Gunneridae</taxon>
        <taxon>Pentapetalae</taxon>
        <taxon>asterids</taxon>
        <taxon>campanulids</taxon>
        <taxon>Apiales</taxon>
        <taxon>Apiaceae</taxon>
        <taxon>Apioideae</taxon>
        <taxon>apioid superclade</taxon>
        <taxon>Tordylieae</taxon>
        <taxon>Tordyliinae</taxon>
        <taxon>Heracleum</taxon>
    </lineage>
</organism>
<dbReference type="InterPro" id="IPR032739">
    <property type="entry name" value="MRNIP"/>
</dbReference>
<evidence type="ECO:0000313" key="3">
    <source>
        <dbReference type="EMBL" id="KAK1361559.1"/>
    </source>
</evidence>
<gene>
    <name evidence="3" type="ORF">POM88_046033</name>
</gene>
<feature type="compositionally biased region" description="Polar residues" evidence="1">
    <location>
        <begin position="168"/>
        <end position="177"/>
    </location>
</feature>
<dbReference type="GO" id="GO:0003682">
    <property type="term" value="F:chromatin binding"/>
    <property type="evidence" value="ECO:0007669"/>
    <property type="project" value="TreeGrafter"/>
</dbReference>
<evidence type="ECO:0000256" key="1">
    <source>
        <dbReference type="SAM" id="MobiDB-lite"/>
    </source>
</evidence>
<dbReference type="AlphaFoldDB" id="A0AAD8H8A9"/>
<reference evidence="3" key="1">
    <citation type="submission" date="2023-02" db="EMBL/GenBank/DDBJ databases">
        <title>Genome of toxic invasive species Heracleum sosnowskyi carries increased number of genes despite the absence of recent whole-genome duplications.</title>
        <authorList>
            <person name="Schelkunov M."/>
            <person name="Shtratnikova V."/>
            <person name="Makarenko M."/>
            <person name="Klepikova A."/>
            <person name="Omelchenko D."/>
            <person name="Novikova G."/>
            <person name="Obukhova E."/>
            <person name="Bogdanov V."/>
            <person name="Penin A."/>
            <person name="Logacheva M."/>
        </authorList>
    </citation>
    <scope>NUCLEOTIDE SEQUENCE</scope>
    <source>
        <strain evidence="3">Hsosn_3</strain>
        <tissue evidence="3">Leaf</tissue>
    </source>
</reference>
<protein>
    <submittedName>
        <fullName evidence="3">MRN complex-interacting protein</fullName>
    </submittedName>
</protein>
<feature type="domain" description="MRN complex-interacting protein N-terminal" evidence="2">
    <location>
        <begin position="9"/>
        <end position="97"/>
    </location>
</feature>
<dbReference type="GO" id="GO:0007095">
    <property type="term" value="P:mitotic G2 DNA damage checkpoint signaling"/>
    <property type="evidence" value="ECO:0007669"/>
    <property type="project" value="TreeGrafter"/>
</dbReference>